<evidence type="ECO:0000313" key="1">
    <source>
        <dbReference type="EMBL" id="KAK0612380.1"/>
    </source>
</evidence>
<protein>
    <submittedName>
        <fullName evidence="1">Uncharacterized protein</fullName>
    </submittedName>
</protein>
<comment type="caution">
    <text evidence="1">The sequence shown here is derived from an EMBL/GenBank/DDBJ whole genome shotgun (WGS) entry which is preliminary data.</text>
</comment>
<accession>A0AA39U5T9</accession>
<dbReference type="EMBL" id="JAULSR010000009">
    <property type="protein sequence ID" value="KAK0612380.1"/>
    <property type="molecule type" value="Genomic_DNA"/>
</dbReference>
<name>A0AA39U5T9_9PEZI</name>
<reference evidence="1" key="1">
    <citation type="submission" date="2023-06" db="EMBL/GenBank/DDBJ databases">
        <title>Genome-scale phylogeny and comparative genomics of the fungal order Sordariales.</title>
        <authorList>
            <consortium name="Lawrence Berkeley National Laboratory"/>
            <person name="Hensen N."/>
            <person name="Bonometti L."/>
            <person name="Westerberg I."/>
            <person name="Brannstrom I.O."/>
            <person name="Guillou S."/>
            <person name="Cros-Aarteil S."/>
            <person name="Calhoun S."/>
            <person name="Haridas S."/>
            <person name="Kuo A."/>
            <person name="Mondo S."/>
            <person name="Pangilinan J."/>
            <person name="Riley R."/>
            <person name="LaButti K."/>
            <person name="Andreopoulos B."/>
            <person name="Lipzen A."/>
            <person name="Chen C."/>
            <person name="Yanf M."/>
            <person name="Daum C."/>
            <person name="Ng V."/>
            <person name="Clum A."/>
            <person name="Steindorff A."/>
            <person name="Ohm R."/>
            <person name="Martin F."/>
            <person name="Silar P."/>
            <person name="Natvig D."/>
            <person name="Lalanne C."/>
            <person name="Gautier V."/>
            <person name="Ament-velasquez S.L."/>
            <person name="Kruys A."/>
            <person name="Hutchinson M.I."/>
            <person name="Powell A.J."/>
            <person name="Barry K."/>
            <person name="Miller A.N."/>
            <person name="Grigoriev I.V."/>
            <person name="Debuchy R."/>
            <person name="Gladieux P."/>
            <person name="Thoren M.H."/>
            <person name="Johannesson H."/>
        </authorList>
    </citation>
    <scope>NUCLEOTIDE SEQUENCE</scope>
    <source>
        <strain evidence="1">SMH3391-2</strain>
    </source>
</reference>
<feature type="non-terminal residue" evidence="1">
    <location>
        <position position="1"/>
    </location>
</feature>
<organism evidence="1 2">
    <name type="scientific">Bombardia bombarda</name>
    <dbReference type="NCBI Taxonomy" id="252184"/>
    <lineage>
        <taxon>Eukaryota</taxon>
        <taxon>Fungi</taxon>
        <taxon>Dikarya</taxon>
        <taxon>Ascomycota</taxon>
        <taxon>Pezizomycotina</taxon>
        <taxon>Sordariomycetes</taxon>
        <taxon>Sordariomycetidae</taxon>
        <taxon>Sordariales</taxon>
        <taxon>Lasiosphaeriaceae</taxon>
        <taxon>Bombardia</taxon>
    </lineage>
</organism>
<proteinExistence type="predicted"/>
<keyword evidence="2" id="KW-1185">Reference proteome</keyword>
<dbReference type="AlphaFoldDB" id="A0AA39U5T9"/>
<evidence type="ECO:0000313" key="2">
    <source>
        <dbReference type="Proteomes" id="UP001174934"/>
    </source>
</evidence>
<sequence length="233" mass="25721">VTHVPEIHADDVEYLKALLRKHNIPPSVCIKLIHIHFHLEEGEIMAFQELDMLQEEKVPFLRPMLPDAAAKVYGCHYMVDDAGDLQAFEYTTIAGGANLIEHPAFVAEFCATIVQRGLQRDFGLAIKSGVTERGYWTELDYPEKRATFLLPSDIPLPESDGIVRTTTKTQFSSTEYATHIHVEHTWGSNNNSSTDDEAIVDGVTTKGGFFLTGVPIYPDTALYGVVSAISAAA</sequence>
<gene>
    <name evidence="1" type="ORF">B0T17DRAFT_499845</name>
</gene>
<dbReference type="Proteomes" id="UP001174934">
    <property type="component" value="Unassembled WGS sequence"/>
</dbReference>